<evidence type="ECO:0000256" key="4">
    <source>
        <dbReference type="ARBA" id="ARBA00022840"/>
    </source>
</evidence>
<dbReference type="InterPro" id="IPR039421">
    <property type="entry name" value="Type_1_exporter"/>
</dbReference>
<keyword evidence="2 7" id="KW-0812">Transmembrane</keyword>
<keyword evidence="4 10" id="KW-0067">ATP-binding</keyword>
<dbReference type="GO" id="GO:0015421">
    <property type="term" value="F:ABC-type oligopeptide transporter activity"/>
    <property type="evidence" value="ECO:0007669"/>
    <property type="project" value="TreeGrafter"/>
</dbReference>
<dbReference type="CDD" id="cd18566">
    <property type="entry name" value="ABC_6TM_PrtD_LapB_HlyB_like"/>
    <property type="match status" value="1"/>
</dbReference>
<dbReference type="GO" id="GO:0005886">
    <property type="term" value="C:plasma membrane"/>
    <property type="evidence" value="ECO:0007669"/>
    <property type="project" value="UniProtKB-SubCell"/>
</dbReference>
<gene>
    <name evidence="10" type="ORF">ENI96_10780</name>
</gene>
<evidence type="ECO:0000256" key="6">
    <source>
        <dbReference type="ARBA" id="ARBA00023136"/>
    </source>
</evidence>
<evidence type="ECO:0000256" key="1">
    <source>
        <dbReference type="ARBA" id="ARBA00004651"/>
    </source>
</evidence>
<evidence type="ECO:0000256" key="2">
    <source>
        <dbReference type="ARBA" id="ARBA00022692"/>
    </source>
</evidence>
<evidence type="ECO:0000259" key="8">
    <source>
        <dbReference type="PROSITE" id="PS50893"/>
    </source>
</evidence>
<dbReference type="SMART" id="SM00382">
    <property type="entry name" value="AAA"/>
    <property type="match status" value="1"/>
</dbReference>
<dbReference type="Gene3D" id="1.20.1560.10">
    <property type="entry name" value="ABC transporter type 1, transmembrane domain"/>
    <property type="match status" value="1"/>
</dbReference>
<dbReference type="PROSITE" id="PS50893">
    <property type="entry name" value="ABC_TRANSPORTER_2"/>
    <property type="match status" value="1"/>
</dbReference>
<evidence type="ECO:0000259" key="9">
    <source>
        <dbReference type="PROSITE" id="PS50929"/>
    </source>
</evidence>
<dbReference type="Gene3D" id="3.40.50.300">
    <property type="entry name" value="P-loop containing nucleotide triphosphate hydrolases"/>
    <property type="match status" value="1"/>
</dbReference>
<evidence type="ECO:0000256" key="3">
    <source>
        <dbReference type="ARBA" id="ARBA00022741"/>
    </source>
</evidence>
<keyword evidence="6 7" id="KW-0472">Membrane</keyword>
<keyword evidence="5 7" id="KW-1133">Transmembrane helix</keyword>
<dbReference type="SUPFAM" id="SSF90123">
    <property type="entry name" value="ABC transporter transmembrane region"/>
    <property type="match status" value="1"/>
</dbReference>
<evidence type="ECO:0000313" key="10">
    <source>
        <dbReference type="EMBL" id="HEB96899.1"/>
    </source>
</evidence>
<dbReference type="PANTHER" id="PTHR43394:SF1">
    <property type="entry name" value="ATP-BINDING CASSETTE SUB-FAMILY B MEMBER 10, MITOCHONDRIAL"/>
    <property type="match status" value="1"/>
</dbReference>
<dbReference type="GO" id="GO:0016887">
    <property type="term" value="F:ATP hydrolysis activity"/>
    <property type="evidence" value="ECO:0007669"/>
    <property type="project" value="InterPro"/>
</dbReference>
<dbReference type="InterPro" id="IPR003593">
    <property type="entry name" value="AAA+_ATPase"/>
</dbReference>
<comment type="caution">
    <text evidence="10">The sequence shown here is derived from an EMBL/GenBank/DDBJ whole genome shotgun (WGS) entry which is preliminary data.</text>
</comment>
<dbReference type="PROSITE" id="PS50929">
    <property type="entry name" value="ABC_TM1F"/>
    <property type="match status" value="1"/>
</dbReference>
<name>A0A831RQ30_9GAMM</name>
<dbReference type="InterPro" id="IPR003439">
    <property type="entry name" value="ABC_transporter-like_ATP-bd"/>
</dbReference>
<feature type="transmembrane region" description="Helical" evidence="7">
    <location>
        <begin position="138"/>
        <end position="157"/>
    </location>
</feature>
<evidence type="ECO:0000256" key="5">
    <source>
        <dbReference type="ARBA" id="ARBA00022989"/>
    </source>
</evidence>
<proteinExistence type="predicted"/>
<dbReference type="PANTHER" id="PTHR43394">
    <property type="entry name" value="ATP-DEPENDENT PERMEASE MDL1, MITOCHONDRIAL"/>
    <property type="match status" value="1"/>
</dbReference>
<accession>A0A831RQ30</accession>
<keyword evidence="3" id="KW-0547">Nucleotide-binding</keyword>
<dbReference type="InterPro" id="IPR036640">
    <property type="entry name" value="ABC1_TM_sf"/>
</dbReference>
<dbReference type="InterPro" id="IPR027417">
    <property type="entry name" value="P-loop_NTPase"/>
</dbReference>
<dbReference type="Proteomes" id="UP000886251">
    <property type="component" value="Unassembled WGS sequence"/>
</dbReference>
<protein>
    <submittedName>
        <fullName evidence="10">ATP-binding cassette domain-containing protein</fullName>
    </submittedName>
</protein>
<dbReference type="EMBL" id="DRKP01000126">
    <property type="protein sequence ID" value="HEB96899.1"/>
    <property type="molecule type" value="Genomic_DNA"/>
</dbReference>
<evidence type="ECO:0000256" key="7">
    <source>
        <dbReference type="SAM" id="Phobius"/>
    </source>
</evidence>
<dbReference type="Pfam" id="PF00664">
    <property type="entry name" value="ABC_membrane"/>
    <property type="match status" value="1"/>
</dbReference>
<reference evidence="10" key="1">
    <citation type="journal article" date="2020" name="mSystems">
        <title>Genome- and Community-Level Interaction Insights into Carbon Utilization and Element Cycling Functions of Hydrothermarchaeota in Hydrothermal Sediment.</title>
        <authorList>
            <person name="Zhou Z."/>
            <person name="Liu Y."/>
            <person name="Xu W."/>
            <person name="Pan J."/>
            <person name="Luo Z.H."/>
            <person name="Li M."/>
        </authorList>
    </citation>
    <scope>NUCLEOTIDE SEQUENCE [LARGE SCALE GENOMIC DNA]</scope>
    <source>
        <strain evidence="10">HyVt-443</strain>
    </source>
</reference>
<feature type="transmembrane region" description="Helical" evidence="7">
    <location>
        <begin position="59"/>
        <end position="76"/>
    </location>
</feature>
<feature type="domain" description="ABC transporter" evidence="8">
    <location>
        <begin position="336"/>
        <end position="572"/>
    </location>
</feature>
<feature type="domain" description="ABC transmembrane type-1" evidence="9">
    <location>
        <begin position="25"/>
        <end position="304"/>
    </location>
</feature>
<sequence length="577" mass="64258">MYRRTSDLFASTGFRKPAIWRRPSVLFASLAINLLALALPTVILQIYDRIIPNRALDTFSLLMIGMLGVIVLDTLLKIFRSIIMSWEGARFDHIESLRVMNRILDADPLEFDEKPAGYYLDRMQALEKVQEFYSGQSALLVLDFPFAVVFLALIWVITGPLILIPIGLLALFMIISVITGKNLHRALEERNRMEDRRQNFIIETLRGIHTIKSMAMEPFMLRRYERLQGQSASSVYELSRINSVVQGIGATFSQLAVVTFVAIGSLSVVAGDLSVGALAAGTMLSSRVLQPGLRAMGIWIQFQSIRLALDKVRGLHALKREESGDLRKKTGLKGEIELRRVNFRYPQQDAPLLRDITLHIRPGEAVGITGSNGSGKSTLIGLLSGFLHPDSGKVLLDGHDIREYDLEYLRSQIGIVPQQGILFEGTILENMTLYREGEAVDQAIELAGMLGLDRIIARLPDGLDTMIGGAAVDTLSEGVRQKIVMIRSLIGHPSIMLFDDANANFDITNDMRFLSVVRRFKGSRTLVVVSHRPSFLRLCDRCFLLADGLLREIGPADRMQRPVVPADDGQRMTGTLS</sequence>
<feature type="transmembrane region" description="Helical" evidence="7">
    <location>
        <begin position="163"/>
        <end position="183"/>
    </location>
</feature>
<comment type="subcellular location">
    <subcellularLocation>
        <location evidence="1">Cell membrane</location>
        <topology evidence="1">Multi-pass membrane protein</topology>
    </subcellularLocation>
</comment>
<dbReference type="InterPro" id="IPR011527">
    <property type="entry name" value="ABC1_TM_dom"/>
</dbReference>
<organism evidence="10">
    <name type="scientific">Sedimenticola thiotaurini</name>
    <dbReference type="NCBI Taxonomy" id="1543721"/>
    <lineage>
        <taxon>Bacteria</taxon>
        <taxon>Pseudomonadati</taxon>
        <taxon>Pseudomonadota</taxon>
        <taxon>Gammaproteobacteria</taxon>
        <taxon>Chromatiales</taxon>
        <taxon>Sedimenticolaceae</taxon>
        <taxon>Sedimenticola</taxon>
    </lineage>
</organism>
<dbReference type="AlphaFoldDB" id="A0A831RQ30"/>
<dbReference type="GO" id="GO:0005524">
    <property type="term" value="F:ATP binding"/>
    <property type="evidence" value="ECO:0007669"/>
    <property type="project" value="UniProtKB-KW"/>
</dbReference>
<dbReference type="Pfam" id="PF00005">
    <property type="entry name" value="ABC_tran"/>
    <property type="match status" value="1"/>
</dbReference>
<feature type="transmembrane region" description="Helical" evidence="7">
    <location>
        <begin position="25"/>
        <end position="47"/>
    </location>
</feature>
<dbReference type="SUPFAM" id="SSF52540">
    <property type="entry name" value="P-loop containing nucleoside triphosphate hydrolases"/>
    <property type="match status" value="1"/>
</dbReference>